<dbReference type="InterPro" id="IPR045324">
    <property type="entry name" value="Small_multidrug_res"/>
</dbReference>
<dbReference type="Gene3D" id="1.10.3730.20">
    <property type="match status" value="1"/>
</dbReference>
<evidence type="ECO:0000256" key="2">
    <source>
        <dbReference type="ARBA" id="ARBA00022475"/>
    </source>
</evidence>
<dbReference type="GO" id="GO:0022857">
    <property type="term" value="F:transmembrane transporter activity"/>
    <property type="evidence" value="ECO:0007669"/>
    <property type="project" value="InterPro"/>
</dbReference>
<evidence type="ECO:0000256" key="4">
    <source>
        <dbReference type="ARBA" id="ARBA00022989"/>
    </source>
</evidence>
<dbReference type="RefSeq" id="WP_095089920.1">
    <property type="nucleotide sequence ID" value="NZ_BMDM01000010.1"/>
</dbReference>
<proteinExistence type="inferred from homology"/>
<reference evidence="8 9" key="1">
    <citation type="submission" date="2017-06" db="EMBL/GenBank/DDBJ databases">
        <authorList>
            <consortium name="Pathogen Informatics"/>
        </authorList>
    </citation>
    <scope>NUCLEOTIDE SEQUENCE [LARGE SCALE GENOMIC DNA]</scope>
    <source>
        <strain evidence="8 9">NCTC13839</strain>
    </source>
</reference>
<dbReference type="InterPro" id="IPR037185">
    <property type="entry name" value="EmrE-like"/>
</dbReference>
<comment type="similarity">
    <text evidence="6">Belongs to the drug/metabolite transporter (DMT) superfamily. Small multidrug resistance (SMR) (TC 2.A.7.1) family.</text>
</comment>
<feature type="transmembrane region" description="Helical" evidence="7">
    <location>
        <begin position="81"/>
        <end position="100"/>
    </location>
</feature>
<feature type="transmembrane region" description="Helical" evidence="7">
    <location>
        <begin position="26"/>
        <end position="44"/>
    </location>
</feature>
<evidence type="ECO:0000256" key="3">
    <source>
        <dbReference type="ARBA" id="ARBA00022692"/>
    </source>
</evidence>
<feature type="transmembrane region" description="Helical" evidence="7">
    <location>
        <begin position="56"/>
        <end position="75"/>
    </location>
</feature>
<keyword evidence="4 7" id="KW-1133">Transmembrane helix</keyword>
<name>A0A240ACZ1_9STAP</name>
<dbReference type="Pfam" id="PF00893">
    <property type="entry name" value="Multi_Drug_Res"/>
    <property type="match status" value="1"/>
</dbReference>
<dbReference type="OrthoDB" id="2168659at2"/>
<evidence type="ECO:0000313" key="8">
    <source>
        <dbReference type="EMBL" id="SNV81292.1"/>
    </source>
</evidence>
<sequence length="107" mass="11509">MNWIKIIVGAVFEVGWVVGLTHANHTFEWLLTIISIIVSFYLLITASKYLPVGTSYAVYVGLGATGVTIVDFIVYGEPVVLGKIILITTLIIGVVGLKLVTKESGEA</sequence>
<evidence type="ECO:0000256" key="6">
    <source>
        <dbReference type="RuleBase" id="RU003942"/>
    </source>
</evidence>
<evidence type="ECO:0000313" key="9">
    <source>
        <dbReference type="Proteomes" id="UP000242084"/>
    </source>
</evidence>
<gene>
    <name evidence="8" type="primary">ykkC</name>
    <name evidence="8" type="ORF">SAMEA4384403_02429</name>
</gene>
<dbReference type="InterPro" id="IPR000390">
    <property type="entry name" value="Small_drug/metabolite_transptr"/>
</dbReference>
<protein>
    <submittedName>
        <fullName evidence="8">SMR-type multidrug efflux transporter</fullName>
    </submittedName>
</protein>
<keyword evidence="2" id="KW-1003">Cell membrane</keyword>
<dbReference type="AlphaFoldDB" id="A0A240ACZ1"/>
<keyword evidence="9" id="KW-1185">Reference proteome</keyword>
<evidence type="ECO:0000256" key="1">
    <source>
        <dbReference type="ARBA" id="ARBA00004651"/>
    </source>
</evidence>
<dbReference type="PANTHER" id="PTHR30561">
    <property type="entry name" value="SMR FAMILY PROTON-DEPENDENT DRUG EFFLUX TRANSPORTER SUGE"/>
    <property type="match status" value="1"/>
</dbReference>
<keyword evidence="5 7" id="KW-0472">Membrane</keyword>
<dbReference type="EMBL" id="LT906462">
    <property type="protein sequence ID" value="SNV81292.1"/>
    <property type="molecule type" value="Genomic_DNA"/>
</dbReference>
<dbReference type="KEGG" id="sste:SAMEA4384403_2429"/>
<evidence type="ECO:0000256" key="7">
    <source>
        <dbReference type="SAM" id="Phobius"/>
    </source>
</evidence>
<dbReference type="GO" id="GO:0005886">
    <property type="term" value="C:plasma membrane"/>
    <property type="evidence" value="ECO:0007669"/>
    <property type="project" value="UniProtKB-SubCell"/>
</dbReference>
<accession>A0A240ACZ1</accession>
<keyword evidence="3 6" id="KW-0812">Transmembrane</keyword>
<comment type="subcellular location">
    <subcellularLocation>
        <location evidence="1 6">Cell membrane</location>
        <topology evidence="1 6">Multi-pass membrane protein</topology>
    </subcellularLocation>
</comment>
<organism evidence="8 9">
    <name type="scientific">Mammaliicoccus stepanovicii</name>
    <dbReference type="NCBI Taxonomy" id="643214"/>
    <lineage>
        <taxon>Bacteria</taxon>
        <taxon>Bacillati</taxon>
        <taxon>Bacillota</taxon>
        <taxon>Bacilli</taxon>
        <taxon>Bacillales</taxon>
        <taxon>Staphylococcaceae</taxon>
        <taxon>Mammaliicoccus</taxon>
    </lineage>
</organism>
<evidence type="ECO:0000256" key="5">
    <source>
        <dbReference type="ARBA" id="ARBA00023136"/>
    </source>
</evidence>
<dbReference type="Proteomes" id="UP000242084">
    <property type="component" value="Chromosome 1"/>
</dbReference>
<dbReference type="SUPFAM" id="SSF103481">
    <property type="entry name" value="Multidrug resistance efflux transporter EmrE"/>
    <property type="match status" value="1"/>
</dbReference>
<dbReference type="PANTHER" id="PTHR30561:SF7">
    <property type="entry name" value="GUANIDINIUM EFFLUX SYSTEM SUBUNIT GDNC-RELATED"/>
    <property type="match status" value="1"/>
</dbReference>